<evidence type="ECO:0000313" key="3">
    <source>
        <dbReference type="Proteomes" id="UP000003671"/>
    </source>
</evidence>
<organism evidence="2 3">
    <name type="scientific">Mitsuokella multacida DSM 20544</name>
    <dbReference type="NCBI Taxonomy" id="500635"/>
    <lineage>
        <taxon>Bacteria</taxon>
        <taxon>Bacillati</taxon>
        <taxon>Bacillota</taxon>
        <taxon>Negativicutes</taxon>
        <taxon>Selenomonadales</taxon>
        <taxon>Selenomonadaceae</taxon>
        <taxon>Mitsuokella</taxon>
    </lineage>
</organism>
<protein>
    <submittedName>
        <fullName evidence="2">Uncharacterized protein</fullName>
    </submittedName>
</protein>
<accession>C9KKY5</accession>
<dbReference type="NCBIfam" id="NF038309">
    <property type="entry name" value="HisXaaSer_A3"/>
    <property type="match status" value="1"/>
</dbReference>
<evidence type="ECO:0000313" key="2">
    <source>
        <dbReference type="EMBL" id="EEX69785.1"/>
    </source>
</evidence>
<dbReference type="HOGENOM" id="CLU_1658800_0_0_9"/>
<dbReference type="STRING" id="500635.MITSMUL_03836"/>
<dbReference type="PATRIC" id="fig|500635.8.peg.1200"/>
<reference evidence="2" key="1">
    <citation type="submission" date="2009-09" db="EMBL/GenBank/DDBJ databases">
        <authorList>
            <person name="Weinstock G."/>
            <person name="Sodergren E."/>
            <person name="Clifton S."/>
            <person name="Fulton L."/>
            <person name="Fulton B."/>
            <person name="Courtney L."/>
            <person name="Fronick C."/>
            <person name="Harrison M."/>
            <person name="Strong C."/>
            <person name="Farmer C."/>
            <person name="Delahaunty K."/>
            <person name="Markovic C."/>
            <person name="Hall O."/>
            <person name="Minx P."/>
            <person name="Tomlinson C."/>
            <person name="Mitreva M."/>
            <person name="Nelson J."/>
            <person name="Hou S."/>
            <person name="Wollam A."/>
            <person name="Pepin K.H."/>
            <person name="Johnson M."/>
            <person name="Bhonagiri V."/>
            <person name="Nash W.E."/>
            <person name="Warren W."/>
            <person name="Chinwalla A."/>
            <person name="Mardis E.R."/>
            <person name="Wilson R.K."/>
        </authorList>
    </citation>
    <scope>NUCLEOTIDE SEQUENCE [LARGE SCALE GENOMIC DNA]</scope>
    <source>
        <strain evidence="2">DSM 20544</strain>
    </source>
</reference>
<feature type="region of interest" description="Disordered" evidence="1">
    <location>
        <begin position="54"/>
        <end position="106"/>
    </location>
</feature>
<keyword evidence="3" id="KW-1185">Reference proteome</keyword>
<evidence type="ECO:0000256" key="1">
    <source>
        <dbReference type="SAM" id="MobiDB-lite"/>
    </source>
</evidence>
<dbReference type="GeneID" id="93480959"/>
<dbReference type="EMBL" id="ABWK02000009">
    <property type="protein sequence ID" value="EEX69785.1"/>
    <property type="molecule type" value="Genomic_DNA"/>
</dbReference>
<comment type="caution">
    <text evidence="2">The sequence shown here is derived from an EMBL/GenBank/DDBJ whole genome shotgun (WGS) entry which is preliminary data.</text>
</comment>
<dbReference type="AlphaFoldDB" id="C9KKY5"/>
<dbReference type="eggNOG" id="ENOG5032ZPH">
    <property type="taxonomic scope" value="Bacteria"/>
</dbReference>
<gene>
    <name evidence="2" type="ORF">MITSMUL_03836</name>
</gene>
<sequence>MAELSFPHVEQKIEDFLYDEEGNIPVGKVLMIGSMILILGLLMADDAFAAHRSHSSHSSHSSHQSGYSGGHSSHTSHASHQSSYYDAAPAAPSSGGSSAASVASHASHSNVAPSAAEVQSLHAVGSGDTVHLDAAEQALQPAADVPATTSLHAPDAQEP</sequence>
<dbReference type="Proteomes" id="UP000003671">
    <property type="component" value="Unassembled WGS sequence"/>
</dbReference>
<feature type="region of interest" description="Disordered" evidence="1">
    <location>
        <begin position="137"/>
        <end position="159"/>
    </location>
</feature>
<feature type="compositionally biased region" description="Low complexity" evidence="1">
    <location>
        <begin position="58"/>
        <end position="106"/>
    </location>
</feature>
<dbReference type="RefSeq" id="WP_005840150.1">
    <property type="nucleotide sequence ID" value="NZ_GG697141.2"/>
</dbReference>
<proteinExistence type="predicted"/>
<name>C9KKY5_9FIRM</name>